<gene>
    <name evidence="2" type="ORF">KDI_36730</name>
</gene>
<sequence>MSPEQQPDEQEALAGYAQPVVYSIPQMDQVHVHKNIAYKNVDGEDLYFDVYYPTDYRRHKPLPAVIFIHGDAPVSILKHIKDHPQYTSWGKLIAASGMIAITANHRSTEGLSNVVGRANDIDDCITYVRDQSTQLHIDANKIGLWTCSAGAFFALRIALYETPDYIRCLSSYYGLTELQAYYQALYGGVAEENDFLRPVFTEDDFAEFSASNLLSLRTTDIPPLFIARAGSDYPVLNSALDQFVGEALAQNVELTLMNHPTGQHSFDLLDKDARTEEIIEATLEFFQKHLLY</sequence>
<evidence type="ECO:0000313" key="2">
    <source>
        <dbReference type="EMBL" id="GCF10109.1"/>
    </source>
</evidence>
<name>A0A5A5TGG8_9CHLR</name>
<keyword evidence="3" id="KW-1185">Reference proteome</keyword>
<protein>
    <recommendedName>
        <fullName evidence="1">BD-FAE-like domain-containing protein</fullName>
    </recommendedName>
</protein>
<dbReference type="Proteomes" id="UP000322530">
    <property type="component" value="Unassembled WGS sequence"/>
</dbReference>
<dbReference type="AlphaFoldDB" id="A0A5A5TGG8"/>
<dbReference type="Gene3D" id="3.40.50.1820">
    <property type="entry name" value="alpha/beta hydrolase"/>
    <property type="match status" value="1"/>
</dbReference>
<evidence type="ECO:0000313" key="3">
    <source>
        <dbReference type="Proteomes" id="UP000322530"/>
    </source>
</evidence>
<organism evidence="2 3">
    <name type="scientific">Dictyobacter arantiisoli</name>
    <dbReference type="NCBI Taxonomy" id="2014874"/>
    <lineage>
        <taxon>Bacteria</taxon>
        <taxon>Bacillati</taxon>
        <taxon>Chloroflexota</taxon>
        <taxon>Ktedonobacteria</taxon>
        <taxon>Ktedonobacterales</taxon>
        <taxon>Dictyobacteraceae</taxon>
        <taxon>Dictyobacter</taxon>
    </lineage>
</organism>
<evidence type="ECO:0000259" key="1">
    <source>
        <dbReference type="Pfam" id="PF20434"/>
    </source>
</evidence>
<dbReference type="EMBL" id="BIXY01000060">
    <property type="protein sequence ID" value="GCF10109.1"/>
    <property type="molecule type" value="Genomic_DNA"/>
</dbReference>
<dbReference type="InterPro" id="IPR029058">
    <property type="entry name" value="AB_hydrolase_fold"/>
</dbReference>
<comment type="caution">
    <text evidence="2">The sequence shown here is derived from an EMBL/GenBank/DDBJ whole genome shotgun (WGS) entry which is preliminary data.</text>
</comment>
<dbReference type="SUPFAM" id="SSF53474">
    <property type="entry name" value="alpha/beta-Hydrolases"/>
    <property type="match status" value="1"/>
</dbReference>
<dbReference type="RefSeq" id="WP_172632233.1">
    <property type="nucleotide sequence ID" value="NZ_BIXY01000060.1"/>
</dbReference>
<proteinExistence type="predicted"/>
<reference evidence="2 3" key="1">
    <citation type="submission" date="2019-01" db="EMBL/GenBank/DDBJ databases">
        <title>Draft genome sequence of Dictyobacter sp. Uno17.</title>
        <authorList>
            <person name="Wang C.M."/>
            <person name="Zheng Y."/>
            <person name="Sakai Y."/>
            <person name="Abe K."/>
            <person name="Yokota A."/>
            <person name="Yabe S."/>
        </authorList>
    </citation>
    <scope>NUCLEOTIDE SEQUENCE [LARGE SCALE GENOMIC DNA]</scope>
    <source>
        <strain evidence="2 3">Uno17</strain>
    </source>
</reference>
<feature type="domain" description="BD-FAE-like" evidence="1">
    <location>
        <begin position="49"/>
        <end position="162"/>
    </location>
</feature>
<dbReference type="InterPro" id="IPR049492">
    <property type="entry name" value="BD-FAE-like_dom"/>
</dbReference>
<dbReference type="Pfam" id="PF20434">
    <property type="entry name" value="BD-FAE"/>
    <property type="match status" value="1"/>
</dbReference>
<accession>A0A5A5TGG8</accession>